<protein>
    <submittedName>
        <fullName evidence="1">Uncharacterized protein</fullName>
    </submittedName>
</protein>
<dbReference type="EMBL" id="LAZR01020365">
    <property type="protein sequence ID" value="KKL89166.1"/>
    <property type="molecule type" value="Genomic_DNA"/>
</dbReference>
<gene>
    <name evidence="1" type="ORF">LCGC14_1917470</name>
</gene>
<dbReference type="AlphaFoldDB" id="A0A0F9GF34"/>
<accession>A0A0F9GF34</accession>
<organism evidence="1">
    <name type="scientific">marine sediment metagenome</name>
    <dbReference type="NCBI Taxonomy" id="412755"/>
    <lineage>
        <taxon>unclassified sequences</taxon>
        <taxon>metagenomes</taxon>
        <taxon>ecological metagenomes</taxon>
    </lineage>
</organism>
<evidence type="ECO:0000313" key="1">
    <source>
        <dbReference type="EMBL" id="KKL89166.1"/>
    </source>
</evidence>
<sequence length="68" mass="7395">MTVVELVYVGQAVSRGVEPLMHVACDNGQTAAVPWPWALRGDNDIVAAIMAFPVQPGDVVPVHDWRQN</sequence>
<name>A0A0F9GF34_9ZZZZ</name>
<reference evidence="1" key="1">
    <citation type="journal article" date="2015" name="Nature">
        <title>Complex archaea that bridge the gap between prokaryotes and eukaryotes.</title>
        <authorList>
            <person name="Spang A."/>
            <person name="Saw J.H."/>
            <person name="Jorgensen S.L."/>
            <person name="Zaremba-Niedzwiedzka K."/>
            <person name="Martijn J."/>
            <person name="Lind A.E."/>
            <person name="van Eijk R."/>
            <person name="Schleper C."/>
            <person name="Guy L."/>
            <person name="Ettema T.J."/>
        </authorList>
    </citation>
    <scope>NUCLEOTIDE SEQUENCE</scope>
</reference>
<comment type="caution">
    <text evidence="1">The sequence shown here is derived from an EMBL/GenBank/DDBJ whole genome shotgun (WGS) entry which is preliminary data.</text>
</comment>
<proteinExistence type="predicted"/>